<keyword evidence="3" id="KW-1185">Reference proteome</keyword>
<proteinExistence type="predicted"/>
<dbReference type="EMBL" id="PVMZ01000001">
    <property type="protein sequence ID" value="PRX25460.1"/>
    <property type="molecule type" value="Genomic_DNA"/>
</dbReference>
<dbReference type="Gene3D" id="3.40.50.360">
    <property type="match status" value="1"/>
</dbReference>
<dbReference type="InterPro" id="IPR029039">
    <property type="entry name" value="Flavoprotein-like_sf"/>
</dbReference>
<dbReference type="GO" id="GO:0005829">
    <property type="term" value="C:cytosol"/>
    <property type="evidence" value="ECO:0007669"/>
    <property type="project" value="TreeGrafter"/>
</dbReference>
<dbReference type="InterPro" id="IPR050712">
    <property type="entry name" value="NAD(P)H-dep_reductase"/>
</dbReference>
<dbReference type="OrthoDB" id="9812295at2"/>
<dbReference type="PANTHER" id="PTHR30543:SF21">
    <property type="entry name" value="NAD(P)H-DEPENDENT FMN REDUCTASE LOT6"/>
    <property type="match status" value="1"/>
</dbReference>
<evidence type="ECO:0000313" key="2">
    <source>
        <dbReference type="EMBL" id="PRX25460.1"/>
    </source>
</evidence>
<reference evidence="2 3" key="1">
    <citation type="submission" date="2018-03" db="EMBL/GenBank/DDBJ databases">
        <title>Genomic Encyclopedia of Archaeal and Bacterial Type Strains, Phase II (KMG-II): from individual species to whole genera.</title>
        <authorList>
            <person name="Goeker M."/>
        </authorList>
    </citation>
    <scope>NUCLEOTIDE SEQUENCE [LARGE SCALE GENOMIC DNA]</scope>
    <source>
        <strain evidence="2 3">DSM 43146</strain>
    </source>
</reference>
<dbReference type="InterPro" id="IPR005025">
    <property type="entry name" value="FMN_Rdtase-like_dom"/>
</dbReference>
<dbReference type="AlphaFoldDB" id="A0A2T0KNZ8"/>
<dbReference type="GO" id="GO:0016491">
    <property type="term" value="F:oxidoreductase activity"/>
    <property type="evidence" value="ECO:0007669"/>
    <property type="project" value="InterPro"/>
</dbReference>
<feature type="domain" description="NADPH-dependent FMN reductase-like" evidence="1">
    <location>
        <begin position="37"/>
        <end position="153"/>
    </location>
</feature>
<gene>
    <name evidence="2" type="ORF">CLV67_101173</name>
</gene>
<name>A0A2T0KNZ8_9ACTN</name>
<dbReference type="Proteomes" id="UP000239415">
    <property type="component" value="Unassembled WGS sequence"/>
</dbReference>
<evidence type="ECO:0000313" key="3">
    <source>
        <dbReference type="Proteomes" id="UP000239415"/>
    </source>
</evidence>
<dbReference type="GO" id="GO:0010181">
    <property type="term" value="F:FMN binding"/>
    <property type="evidence" value="ECO:0007669"/>
    <property type="project" value="TreeGrafter"/>
</dbReference>
<organism evidence="2 3">
    <name type="scientific">Actinoplanes italicus</name>
    <dbReference type="NCBI Taxonomy" id="113567"/>
    <lineage>
        <taxon>Bacteria</taxon>
        <taxon>Bacillati</taxon>
        <taxon>Actinomycetota</taxon>
        <taxon>Actinomycetes</taxon>
        <taxon>Micromonosporales</taxon>
        <taxon>Micromonosporaceae</taxon>
        <taxon>Actinoplanes</taxon>
    </lineage>
</organism>
<comment type="caution">
    <text evidence="2">The sequence shown here is derived from an EMBL/GenBank/DDBJ whole genome shotgun (WGS) entry which is preliminary data.</text>
</comment>
<protein>
    <submittedName>
        <fullName evidence="2">NAD(P)H-dependent FMN reductase</fullName>
    </submittedName>
</protein>
<accession>A0A2T0KNZ8</accession>
<dbReference type="Pfam" id="PF03358">
    <property type="entry name" value="FMN_red"/>
    <property type="match status" value="1"/>
</dbReference>
<sequence>MLSVTFVTRVGNRPLDHPSGRPEQTPRGRIVGDMTCVLLISGSTREGSLQTAALRTAARFAPPEITTILYDGLRDLPAFAPGEQPPGPVADLRARVVEADAVLFSTPEYAGSLPGSLKNLLDWLVDGGDLDRKPAAWLSVVGPGRDDGARAALESVLGHGNARLLRPACIRIPLEMTAVDETGVVTDDRLHVALQDVLRALVRAVAESRPRPQPTWQAHSSVYPVVNRRDMPGQQPVIWPGSAFS</sequence>
<evidence type="ECO:0000259" key="1">
    <source>
        <dbReference type="Pfam" id="PF03358"/>
    </source>
</evidence>
<dbReference type="PANTHER" id="PTHR30543">
    <property type="entry name" value="CHROMATE REDUCTASE"/>
    <property type="match status" value="1"/>
</dbReference>
<dbReference type="SUPFAM" id="SSF52218">
    <property type="entry name" value="Flavoproteins"/>
    <property type="match status" value="1"/>
</dbReference>